<reference evidence="3" key="1">
    <citation type="submission" date="2014-09" db="EMBL/GenBank/DDBJ databases">
        <title>Genome sequence of the luminous mushroom Mycena chlorophos for searching fungal bioluminescence genes.</title>
        <authorList>
            <person name="Tanaka Y."/>
            <person name="Kasuga D."/>
            <person name="Oba Y."/>
            <person name="Hase S."/>
            <person name="Sato K."/>
            <person name="Oba Y."/>
            <person name="Sakakibara Y."/>
        </authorList>
    </citation>
    <scope>NUCLEOTIDE SEQUENCE</scope>
</reference>
<evidence type="ECO:0000313" key="4">
    <source>
        <dbReference type="Proteomes" id="UP000815677"/>
    </source>
</evidence>
<evidence type="ECO:0000259" key="2">
    <source>
        <dbReference type="PROSITE" id="PS50048"/>
    </source>
</evidence>
<dbReference type="Gene3D" id="4.10.240.10">
    <property type="entry name" value="Zn(2)-C6 fungal-type DNA-binding domain"/>
    <property type="match status" value="1"/>
</dbReference>
<evidence type="ECO:0000313" key="3">
    <source>
        <dbReference type="EMBL" id="GAT43408.1"/>
    </source>
</evidence>
<name>A0ABQ0KWT5_MYCCL</name>
<dbReference type="SMART" id="SM00066">
    <property type="entry name" value="GAL4"/>
    <property type="match status" value="1"/>
</dbReference>
<sequence length="211" mass="22018">MSSQPSGSTQQHSNNTKRSGRTPIACINCRRRKRKCIFPDDSTSTDGTPQCTRCRTQNLACELPAPDGDQIAQERLWAFQYEHMSAGSGYPAASVMPASGYAASGSTASASSAPAGYYGQHAGRLPAVTAAALPYTGPPPLLSRPRYGGMTTYPSLALTSPTPDQTGLGSGYGRDVGGVAHGQAGNIGAHNQDGYAYYDPAQGYSRGYSGL</sequence>
<gene>
    <name evidence="3" type="ORF">MCHLO_01090</name>
</gene>
<feature type="compositionally biased region" description="Polar residues" evidence="1">
    <location>
        <begin position="1"/>
        <end position="17"/>
    </location>
</feature>
<feature type="region of interest" description="Disordered" evidence="1">
    <location>
        <begin position="1"/>
        <end position="24"/>
    </location>
</feature>
<dbReference type="Proteomes" id="UP000815677">
    <property type="component" value="Unassembled WGS sequence"/>
</dbReference>
<dbReference type="EMBL" id="DF838976">
    <property type="protein sequence ID" value="GAT43408.1"/>
    <property type="molecule type" value="Genomic_DNA"/>
</dbReference>
<evidence type="ECO:0000256" key="1">
    <source>
        <dbReference type="SAM" id="MobiDB-lite"/>
    </source>
</evidence>
<protein>
    <recommendedName>
        <fullName evidence="2">Zn(2)-C6 fungal-type domain-containing protein</fullName>
    </recommendedName>
</protein>
<dbReference type="CDD" id="cd00067">
    <property type="entry name" value="GAL4"/>
    <property type="match status" value="1"/>
</dbReference>
<feature type="domain" description="Zn(2)-C6 fungal-type" evidence="2">
    <location>
        <begin position="25"/>
        <end position="63"/>
    </location>
</feature>
<keyword evidence="4" id="KW-1185">Reference proteome</keyword>
<dbReference type="SUPFAM" id="SSF57701">
    <property type="entry name" value="Zn2/Cys6 DNA-binding domain"/>
    <property type="match status" value="1"/>
</dbReference>
<proteinExistence type="predicted"/>
<dbReference type="PROSITE" id="PS50048">
    <property type="entry name" value="ZN2_CY6_FUNGAL_2"/>
    <property type="match status" value="1"/>
</dbReference>
<dbReference type="InterPro" id="IPR036864">
    <property type="entry name" value="Zn2-C6_fun-type_DNA-bd_sf"/>
</dbReference>
<accession>A0ABQ0KWT5</accession>
<dbReference type="Pfam" id="PF00172">
    <property type="entry name" value="Zn_clus"/>
    <property type="match status" value="1"/>
</dbReference>
<dbReference type="InterPro" id="IPR001138">
    <property type="entry name" value="Zn2Cys6_DnaBD"/>
</dbReference>
<organism evidence="3 4">
    <name type="scientific">Mycena chlorophos</name>
    <name type="common">Agaric fungus</name>
    <name type="synonym">Agaricus chlorophos</name>
    <dbReference type="NCBI Taxonomy" id="658473"/>
    <lineage>
        <taxon>Eukaryota</taxon>
        <taxon>Fungi</taxon>
        <taxon>Dikarya</taxon>
        <taxon>Basidiomycota</taxon>
        <taxon>Agaricomycotina</taxon>
        <taxon>Agaricomycetes</taxon>
        <taxon>Agaricomycetidae</taxon>
        <taxon>Agaricales</taxon>
        <taxon>Marasmiineae</taxon>
        <taxon>Mycenaceae</taxon>
        <taxon>Mycena</taxon>
    </lineage>
</organism>